<protein>
    <submittedName>
        <fullName evidence="2">Uncharacterized protein</fullName>
    </submittedName>
</protein>
<dbReference type="AlphaFoldDB" id="A0A6G1GPD7"/>
<accession>A0A6G1GPD7</accession>
<keyword evidence="1" id="KW-0472">Membrane</keyword>
<dbReference type="EMBL" id="ML977180">
    <property type="protein sequence ID" value="KAF1982813.1"/>
    <property type="molecule type" value="Genomic_DNA"/>
</dbReference>
<evidence type="ECO:0000313" key="3">
    <source>
        <dbReference type="Proteomes" id="UP000800041"/>
    </source>
</evidence>
<organism evidence="2 3">
    <name type="scientific">Aulographum hederae CBS 113979</name>
    <dbReference type="NCBI Taxonomy" id="1176131"/>
    <lineage>
        <taxon>Eukaryota</taxon>
        <taxon>Fungi</taxon>
        <taxon>Dikarya</taxon>
        <taxon>Ascomycota</taxon>
        <taxon>Pezizomycotina</taxon>
        <taxon>Dothideomycetes</taxon>
        <taxon>Pleosporomycetidae</taxon>
        <taxon>Aulographales</taxon>
        <taxon>Aulographaceae</taxon>
    </lineage>
</organism>
<dbReference type="Proteomes" id="UP000800041">
    <property type="component" value="Unassembled WGS sequence"/>
</dbReference>
<evidence type="ECO:0000256" key="1">
    <source>
        <dbReference type="SAM" id="Phobius"/>
    </source>
</evidence>
<feature type="transmembrane region" description="Helical" evidence="1">
    <location>
        <begin position="20"/>
        <end position="43"/>
    </location>
</feature>
<name>A0A6G1GPD7_9PEZI</name>
<sequence>MRSKLKWLVPENGGCFKDQLATNLVECAALGLMQCAVLAAYALGQKPTSIFPPPNSWDSVPRIPEFYFVLCAAGLVSSLSFAGGQAFGNVRVITANAEVGCLVKSKLGKSLKVLYQIDLPSTALLDLSLVCKYNLIRQSPSKRIRLDVENP</sequence>
<keyword evidence="1" id="KW-0812">Transmembrane</keyword>
<keyword evidence="1" id="KW-1133">Transmembrane helix</keyword>
<reference evidence="2" key="1">
    <citation type="journal article" date="2020" name="Stud. Mycol.">
        <title>101 Dothideomycetes genomes: a test case for predicting lifestyles and emergence of pathogens.</title>
        <authorList>
            <person name="Haridas S."/>
            <person name="Albert R."/>
            <person name="Binder M."/>
            <person name="Bloem J."/>
            <person name="Labutti K."/>
            <person name="Salamov A."/>
            <person name="Andreopoulos B."/>
            <person name="Baker S."/>
            <person name="Barry K."/>
            <person name="Bills G."/>
            <person name="Bluhm B."/>
            <person name="Cannon C."/>
            <person name="Castanera R."/>
            <person name="Culley D."/>
            <person name="Daum C."/>
            <person name="Ezra D."/>
            <person name="Gonzalez J."/>
            <person name="Henrissat B."/>
            <person name="Kuo A."/>
            <person name="Liang C."/>
            <person name="Lipzen A."/>
            <person name="Lutzoni F."/>
            <person name="Magnuson J."/>
            <person name="Mondo S."/>
            <person name="Nolan M."/>
            <person name="Ohm R."/>
            <person name="Pangilinan J."/>
            <person name="Park H.-J."/>
            <person name="Ramirez L."/>
            <person name="Alfaro M."/>
            <person name="Sun H."/>
            <person name="Tritt A."/>
            <person name="Yoshinaga Y."/>
            <person name="Zwiers L.-H."/>
            <person name="Turgeon B."/>
            <person name="Goodwin S."/>
            <person name="Spatafora J."/>
            <person name="Crous P."/>
            <person name="Grigoriev I."/>
        </authorList>
    </citation>
    <scope>NUCLEOTIDE SEQUENCE</scope>
    <source>
        <strain evidence="2">CBS 113979</strain>
    </source>
</reference>
<evidence type="ECO:0000313" key="2">
    <source>
        <dbReference type="EMBL" id="KAF1982813.1"/>
    </source>
</evidence>
<gene>
    <name evidence="2" type="ORF">K402DRAFT_186256</name>
</gene>
<keyword evidence="3" id="KW-1185">Reference proteome</keyword>
<proteinExistence type="predicted"/>
<feature type="transmembrane region" description="Helical" evidence="1">
    <location>
        <begin position="63"/>
        <end position="82"/>
    </location>
</feature>